<name>W6XK19_COCC2</name>
<dbReference type="STRING" id="930089.W6XK19"/>
<dbReference type="HOGENOM" id="CLU_463063_0_0_1"/>
<accession>W6XK19</accession>
<gene>
    <name evidence="2" type="ORF">COCCADRAFT_41743</name>
</gene>
<protein>
    <submittedName>
        <fullName evidence="2">Uncharacterized protein</fullName>
    </submittedName>
</protein>
<dbReference type="Pfam" id="PF12520">
    <property type="entry name" value="DUF3723"/>
    <property type="match status" value="1"/>
</dbReference>
<dbReference type="RefSeq" id="XP_007718135.1">
    <property type="nucleotide sequence ID" value="XM_007719945.1"/>
</dbReference>
<feature type="region of interest" description="Disordered" evidence="1">
    <location>
        <begin position="558"/>
        <end position="578"/>
    </location>
</feature>
<dbReference type="KEGG" id="bze:COCCADRAFT_41743"/>
<proteinExistence type="predicted"/>
<evidence type="ECO:0000313" key="2">
    <source>
        <dbReference type="EMBL" id="EUC27557.1"/>
    </source>
</evidence>
<dbReference type="GeneID" id="19149549"/>
<evidence type="ECO:0000313" key="3">
    <source>
        <dbReference type="Proteomes" id="UP000053841"/>
    </source>
</evidence>
<dbReference type="Proteomes" id="UP000053841">
    <property type="component" value="Unassembled WGS sequence"/>
</dbReference>
<reference evidence="2 3" key="1">
    <citation type="journal article" date="2013" name="PLoS Genet.">
        <title>Comparative genome structure, secondary metabolite, and effector coding capacity across Cochliobolus pathogens.</title>
        <authorList>
            <person name="Condon B.J."/>
            <person name="Leng Y."/>
            <person name="Wu D."/>
            <person name="Bushley K.E."/>
            <person name="Ohm R.A."/>
            <person name="Otillar R."/>
            <person name="Martin J."/>
            <person name="Schackwitz W."/>
            <person name="Grimwood J."/>
            <person name="MohdZainudin N."/>
            <person name="Xue C."/>
            <person name="Wang R."/>
            <person name="Manning V.A."/>
            <person name="Dhillon B."/>
            <person name="Tu Z.J."/>
            <person name="Steffenson B.J."/>
            <person name="Salamov A."/>
            <person name="Sun H."/>
            <person name="Lowry S."/>
            <person name="LaButti K."/>
            <person name="Han J."/>
            <person name="Copeland A."/>
            <person name="Lindquist E."/>
            <person name="Barry K."/>
            <person name="Schmutz J."/>
            <person name="Baker S.E."/>
            <person name="Ciuffetti L.M."/>
            <person name="Grigoriev I.V."/>
            <person name="Zhong S."/>
            <person name="Turgeon B.G."/>
        </authorList>
    </citation>
    <scope>NUCLEOTIDE SEQUENCE [LARGE SCALE GENOMIC DNA]</scope>
    <source>
        <strain evidence="2 3">26-R-13</strain>
    </source>
</reference>
<dbReference type="InterPro" id="IPR022198">
    <property type="entry name" value="DUF3723"/>
</dbReference>
<sequence length="691" mass="80567">MSAKVERFRYYLGTAQIRLLNLCYGTSGSDPDDCVGCCISDLEHNLPALIEYSEYQNFLDEAGISTQALYAVGNPPRLALSGRVQLPCLHGRFRLETAKRDRLHNQDDWWLVNLYSSDAPTATLVQIRRLYLRHTPLCDGEKFLHVRFYERKKDYEVALRWKKLLGAKVKSLHQVLRNDWLRDCLEKLEPFRSLWMGFQLGCFPVILSWRCRQVREIECYLSQMYEIWHTITDGNTYLCDEYTVERLGGLAPRWSSCDRSTIETLFAKCQVFPRAQDPAVRGQMLHRVLAVEGFILNFQTFFKHVKVLGPIMLPLRELFPASELFPPRDEFSPISRRLPSVRDILLQRCYKQYEKNEQQCLLQYNEHDEQFFECSDPGKYAYWQLCLYLSRHTKSQWNFYKEKKGQIELPERLEWIIRLGHFARRLGFVSSETSSLCNQDPDLSQIRMHMLQERPSHLFSAPADKFDAESHSRQTGQAIFEPRRPALTPLMTTDNATTIRMPRNHPGLFLPTIWTALTQEPRYALTEYGVLVLILMSFFEKFGSTSVSSICEGFQSNQPNQPTLPAHPAHPERSPLRSSSLYSVPVHPDHMARYHDDHITFWQLPQSRNMRPQANYVCDVTEVDIKKIVNTIHAQGDAPFFALLDRGGLLKLCNPSQILHRRKRSKQPNDIYYVYGKENSKIWILKQLDGR</sequence>
<dbReference type="OrthoDB" id="4227485at2759"/>
<dbReference type="EMBL" id="KI964909">
    <property type="protein sequence ID" value="EUC27557.1"/>
    <property type="molecule type" value="Genomic_DNA"/>
</dbReference>
<evidence type="ECO:0000256" key="1">
    <source>
        <dbReference type="SAM" id="MobiDB-lite"/>
    </source>
</evidence>
<dbReference type="AlphaFoldDB" id="W6XK19"/>
<organism evidence="2 3">
    <name type="scientific">Cochliobolus carbonum (strain 26-R-13)</name>
    <name type="common">Maize leaf spot fungus</name>
    <name type="synonym">Bipolaris zeicola</name>
    <dbReference type="NCBI Taxonomy" id="930089"/>
    <lineage>
        <taxon>Eukaryota</taxon>
        <taxon>Fungi</taxon>
        <taxon>Dikarya</taxon>
        <taxon>Ascomycota</taxon>
        <taxon>Pezizomycotina</taxon>
        <taxon>Dothideomycetes</taxon>
        <taxon>Pleosporomycetidae</taxon>
        <taxon>Pleosporales</taxon>
        <taxon>Pleosporineae</taxon>
        <taxon>Pleosporaceae</taxon>
        <taxon>Bipolaris</taxon>
    </lineage>
</organism>
<keyword evidence="3" id="KW-1185">Reference proteome</keyword>